<evidence type="ECO:0000313" key="1">
    <source>
        <dbReference type="EMBL" id="CBH99621.1"/>
    </source>
</evidence>
<sequence>MAQRLLAYEATQGGFSDPAESATLRVYMKLRVSLVAFAGVVGFQSLASRALSLARTEAPGLRMARVSTDGYLQELDEFEDEIDIDKDRVGEYPAGEAGIILIARLLGLLHMFLGEALTSSLLRNAWPGAIFDNRNSGNGRKA</sequence>
<organism evidence="1">
    <name type="scientific">mine drainage metagenome</name>
    <dbReference type="NCBI Taxonomy" id="410659"/>
    <lineage>
        <taxon>unclassified sequences</taxon>
        <taxon>metagenomes</taxon>
        <taxon>ecological metagenomes</taxon>
    </lineage>
</organism>
<dbReference type="EMBL" id="CABN01000035">
    <property type="protein sequence ID" value="CBH99621.1"/>
    <property type="molecule type" value="Genomic_DNA"/>
</dbReference>
<comment type="caution">
    <text evidence="1">The sequence shown here is derived from an EMBL/GenBank/DDBJ whole genome shotgun (WGS) entry which is preliminary data.</text>
</comment>
<accession>E6PXG2</accession>
<protein>
    <submittedName>
        <fullName evidence="1">Uncharacterized protein</fullName>
    </submittedName>
</protein>
<gene>
    <name evidence="1" type="ORF">CARN3_0561</name>
</gene>
<dbReference type="AlphaFoldDB" id="E6PXG2"/>
<reference evidence="1" key="1">
    <citation type="submission" date="2009-10" db="EMBL/GenBank/DDBJ databases">
        <title>Diversity of trophic interactions inside an arsenic-rich microbial ecosystem.</title>
        <authorList>
            <person name="Bertin P.N."/>
            <person name="Heinrich-Salmeron A."/>
            <person name="Pelletier E."/>
            <person name="Goulhen-Chollet F."/>
            <person name="Arsene-Ploetze F."/>
            <person name="Gallien S."/>
            <person name="Calteau A."/>
            <person name="Vallenet D."/>
            <person name="Casiot C."/>
            <person name="Chane-Woon-Ming B."/>
            <person name="Giloteaux L."/>
            <person name="Barakat M."/>
            <person name="Bonnefoy V."/>
            <person name="Bruneel O."/>
            <person name="Chandler M."/>
            <person name="Cleiss J."/>
            <person name="Duran R."/>
            <person name="Elbaz-Poulichet F."/>
            <person name="Fonknechten N."/>
            <person name="Lauga B."/>
            <person name="Mornico D."/>
            <person name="Ortet P."/>
            <person name="Schaeffer C."/>
            <person name="Siguier P."/>
            <person name="Alexander Thil Smith A."/>
            <person name="Van Dorsselaer A."/>
            <person name="Weissenbach J."/>
            <person name="Medigue C."/>
            <person name="Le Paslier D."/>
        </authorList>
    </citation>
    <scope>NUCLEOTIDE SEQUENCE</scope>
</reference>
<name>E6PXG2_9ZZZZ</name>
<proteinExistence type="predicted"/>